<dbReference type="EMBL" id="CP065053">
    <property type="protein sequence ID" value="QPI47566.1"/>
    <property type="molecule type" value="Genomic_DNA"/>
</dbReference>
<evidence type="ECO:0000313" key="1">
    <source>
        <dbReference type="EMBL" id="QPI47566.1"/>
    </source>
</evidence>
<organism evidence="1 2">
    <name type="scientific">Massilia antarctica</name>
    <dbReference type="NCBI Taxonomy" id="2765360"/>
    <lineage>
        <taxon>Bacteria</taxon>
        <taxon>Pseudomonadati</taxon>
        <taxon>Pseudomonadota</taxon>
        <taxon>Betaproteobacteria</taxon>
        <taxon>Burkholderiales</taxon>
        <taxon>Oxalobacteraceae</taxon>
        <taxon>Telluria group</taxon>
        <taxon>Massilia</taxon>
    </lineage>
</organism>
<dbReference type="PANTHER" id="PTHR32305">
    <property type="match status" value="1"/>
</dbReference>
<name>A0AA49A5S6_9BURK</name>
<keyword evidence="2" id="KW-1185">Reference proteome</keyword>
<dbReference type="PANTHER" id="PTHR32305:SF15">
    <property type="entry name" value="PROTEIN RHSA-RELATED"/>
    <property type="match status" value="1"/>
</dbReference>
<dbReference type="InterPro" id="IPR050708">
    <property type="entry name" value="T6SS_VgrG/RHS"/>
</dbReference>
<protein>
    <submittedName>
        <fullName evidence="1">RHS repeat protein</fullName>
    </submittedName>
</protein>
<dbReference type="RefSeq" id="WP_206087254.1">
    <property type="nucleotide sequence ID" value="NZ_CP065053.1"/>
</dbReference>
<evidence type="ECO:0000313" key="2">
    <source>
        <dbReference type="Proteomes" id="UP000662888"/>
    </source>
</evidence>
<proteinExistence type="predicted"/>
<reference evidence="1 2" key="1">
    <citation type="submission" date="2020-11" db="EMBL/GenBank/DDBJ databases">
        <authorList>
            <person name="Sun Q."/>
        </authorList>
    </citation>
    <scope>NUCLEOTIDE SEQUENCE [LARGE SCALE GENOMIC DNA]</scope>
    <source>
        <strain evidence="1 2">P8398</strain>
    </source>
</reference>
<dbReference type="Proteomes" id="UP000662888">
    <property type="component" value="Chromosome"/>
</dbReference>
<dbReference type="Gene3D" id="2.180.10.10">
    <property type="entry name" value="RHS repeat-associated core"/>
    <property type="match status" value="1"/>
</dbReference>
<accession>A0AA49A5S6</accession>
<dbReference type="Pfam" id="PF05593">
    <property type="entry name" value="RHS_repeat"/>
    <property type="match status" value="1"/>
</dbReference>
<dbReference type="NCBIfam" id="TIGR01643">
    <property type="entry name" value="YD_repeat_2x"/>
    <property type="match status" value="1"/>
</dbReference>
<dbReference type="InterPro" id="IPR031325">
    <property type="entry name" value="RHS_repeat"/>
</dbReference>
<dbReference type="InterPro" id="IPR006530">
    <property type="entry name" value="YD"/>
</dbReference>
<sequence length="287" mass="31913">MRWRHSGGITESFNYDEGNFGKGRLTSIADATGRTDYAYDVAGRLVSQKNDLYGVKFATYWGYDPAGRKSAMSNSSGFGVGYDYDAYGRLWRLRSTLGGKWAILASGFIYQPATDLLYGWRFGNGLPRMLTFDQDGRLDQLATPGVHSLGFDYHPKGTISKVVDAVFPELTTDYGYDEASRLATATRSGDNQYFAWDDAGNRIKHSRERTGDFSYALHPNTNRLNLWAGAGQSRRFDYDAVGSDMRVSRAVVSVPSGCGSRTGCHSTRRLGRWNWTRTVASSTARTK</sequence>
<gene>
    <name evidence="1" type="ORF">IV454_18385</name>
</gene>